<dbReference type="PROSITE" id="PS50280">
    <property type="entry name" value="SET"/>
    <property type="match status" value="1"/>
</dbReference>
<evidence type="ECO:0000256" key="10">
    <source>
        <dbReference type="ARBA" id="ARBA00049129"/>
    </source>
</evidence>
<comment type="catalytic activity">
    <reaction evidence="8">
        <text>L-lysyl(4)-[histone H3] + 3 S-adenosyl-L-methionine = N(6),N(6),N(6)-trimethyl-L-lysyl(4)-[histone H3] + 3 S-adenosyl-L-homocysteine + 3 H(+)</text>
        <dbReference type="Rhea" id="RHEA:60260"/>
        <dbReference type="Rhea" id="RHEA-COMP:15537"/>
        <dbReference type="Rhea" id="RHEA-COMP:15547"/>
        <dbReference type="ChEBI" id="CHEBI:15378"/>
        <dbReference type="ChEBI" id="CHEBI:29969"/>
        <dbReference type="ChEBI" id="CHEBI:57856"/>
        <dbReference type="ChEBI" id="CHEBI:59789"/>
        <dbReference type="ChEBI" id="CHEBI:61961"/>
        <dbReference type="EC" id="2.1.1.354"/>
    </reaction>
</comment>
<dbReference type="SMART" id="SM00317">
    <property type="entry name" value="SET"/>
    <property type="match status" value="1"/>
</dbReference>
<evidence type="ECO:0000256" key="9">
    <source>
        <dbReference type="ARBA" id="ARBA00047583"/>
    </source>
</evidence>
<feature type="compositionally biased region" description="Basic and acidic residues" evidence="11">
    <location>
        <begin position="350"/>
        <end position="359"/>
    </location>
</feature>
<dbReference type="GO" id="GO:0032259">
    <property type="term" value="P:methylation"/>
    <property type="evidence" value="ECO:0007669"/>
    <property type="project" value="UniProtKB-KW"/>
</dbReference>
<dbReference type="SMART" id="SM00360">
    <property type="entry name" value="RRM"/>
    <property type="match status" value="1"/>
</dbReference>
<evidence type="ECO:0000256" key="2">
    <source>
        <dbReference type="ARBA" id="ARBA00012182"/>
    </source>
</evidence>
<accession>A0AAF5D935</accession>
<feature type="compositionally biased region" description="Polar residues" evidence="11">
    <location>
        <begin position="240"/>
        <end position="270"/>
    </location>
</feature>
<comment type="subcellular location">
    <subcellularLocation>
        <location evidence="1">Nucleus</location>
    </subcellularLocation>
</comment>
<evidence type="ECO:0000256" key="8">
    <source>
        <dbReference type="ARBA" id="ARBA00047571"/>
    </source>
</evidence>
<evidence type="ECO:0000256" key="6">
    <source>
        <dbReference type="ARBA" id="ARBA00022853"/>
    </source>
</evidence>
<evidence type="ECO:0000256" key="5">
    <source>
        <dbReference type="ARBA" id="ARBA00022691"/>
    </source>
</evidence>
<keyword evidence="3" id="KW-0489">Methyltransferase</keyword>
<dbReference type="Gene3D" id="2.170.270.10">
    <property type="entry name" value="SET domain"/>
    <property type="match status" value="1"/>
</dbReference>
<dbReference type="GO" id="GO:0048188">
    <property type="term" value="C:Set1C/COMPASS complex"/>
    <property type="evidence" value="ECO:0007669"/>
    <property type="project" value="TreeGrafter"/>
</dbReference>
<dbReference type="InterPro" id="IPR012677">
    <property type="entry name" value="Nucleotide-bd_a/b_plait_sf"/>
</dbReference>
<evidence type="ECO:0000313" key="14">
    <source>
        <dbReference type="Proteomes" id="UP000035681"/>
    </source>
</evidence>
<keyword evidence="6" id="KW-0156">Chromatin regulator</keyword>
<dbReference type="InterPro" id="IPR046341">
    <property type="entry name" value="SET_dom_sf"/>
</dbReference>
<feature type="region of interest" description="Disordered" evidence="11">
    <location>
        <begin position="413"/>
        <end position="442"/>
    </location>
</feature>
<keyword evidence="5" id="KW-0949">S-adenosyl-L-methionine</keyword>
<comment type="catalytic activity">
    <reaction evidence="9">
        <text>N(6)-methyl-L-lysyl(4)-[histone H3] + S-adenosyl-L-methionine = N(6),N(6)-dimethyl-L-lysyl(4)-[histone H3] + S-adenosyl-L-homocysteine + H(+)</text>
        <dbReference type="Rhea" id="RHEA:60268"/>
        <dbReference type="Rhea" id="RHEA-COMP:15540"/>
        <dbReference type="Rhea" id="RHEA-COMP:15543"/>
        <dbReference type="ChEBI" id="CHEBI:15378"/>
        <dbReference type="ChEBI" id="CHEBI:57856"/>
        <dbReference type="ChEBI" id="CHEBI:59789"/>
        <dbReference type="ChEBI" id="CHEBI:61929"/>
        <dbReference type="ChEBI" id="CHEBI:61976"/>
    </reaction>
</comment>
<dbReference type="InterPro" id="IPR003616">
    <property type="entry name" value="Post-SET_dom"/>
</dbReference>
<dbReference type="PROSITE" id="PS50868">
    <property type="entry name" value="POST_SET"/>
    <property type="match status" value="1"/>
</dbReference>
<dbReference type="AlphaFoldDB" id="A0AAF5D935"/>
<dbReference type="PANTHER" id="PTHR45814:SF2">
    <property type="entry name" value="HISTONE-LYSINE N-METHYLTRANSFERASE SETD1"/>
    <property type="match status" value="1"/>
</dbReference>
<evidence type="ECO:0000256" key="1">
    <source>
        <dbReference type="ARBA" id="ARBA00004123"/>
    </source>
</evidence>
<dbReference type="WBParaSite" id="TCONS_00008744.p1">
    <property type="protein sequence ID" value="TCONS_00008744.p1"/>
    <property type="gene ID" value="XLOC_006656"/>
</dbReference>
<reference evidence="15" key="1">
    <citation type="submission" date="2024-02" db="UniProtKB">
        <authorList>
            <consortium name="WormBaseParasite"/>
        </authorList>
    </citation>
    <scope>IDENTIFICATION</scope>
</reference>
<feature type="region of interest" description="Disordered" evidence="11">
    <location>
        <begin position="240"/>
        <end position="377"/>
    </location>
</feature>
<evidence type="ECO:0000259" key="12">
    <source>
        <dbReference type="PROSITE" id="PS50280"/>
    </source>
</evidence>
<evidence type="ECO:0000313" key="15">
    <source>
        <dbReference type="WBParaSite" id="TCONS_00008744.p1"/>
    </source>
</evidence>
<feature type="region of interest" description="Disordered" evidence="11">
    <location>
        <begin position="1"/>
        <end position="26"/>
    </location>
</feature>
<dbReference type="SUPFAM" id="SSF82199">
    <property type="entry name" value="SET domain"/>
    <property type="match status" value="1"/>
</dbReference>
<proteinExistence type="predicted"/>
<evidence type="ECO:0000256" key="3">
    <source>
        <dbReference type="ARBA" id="ARBA00022603"/>
    </source>
</evidence>
<dbReference type="Gene3D" id="3.30.70.330">
    <property type="match status" value="1"/>
</dbReference>
<organism evidence="14 15">
    <name type="scientific">Strongyloides stercoralis</name>
    <name type="common">Threadworm</name>
    <dbReference type="NCBI Taxonomy" id="6248"/>
    <lineage>
        <taxon>Eukaryota</taxon>
        <taxon>Metazoa</taxon>
        <taxon>Ecdysozoa</taxon>
        <taxon>Nematoda</taxon>
        <taxon>Chromadorea</taxon>
        <taxon>Rhabditida</taxon>
        <taxon>Tylenchina</taxon>
        <taxon>Panagrolaimomorpha</taxon>
        <taxon>Strongyloidoidea</taxon>
        <taxon>Strongyloididae</taxon>
        <taxon>Strongyloides</taxon>
    </lineage>
</organism>
<feature type="compositionally biased region" description="Polar residues" evidence="11">
    <location>
        <begin position="456"/>
        <end position="467"/>
    </location>
</feature>
<evidence type="ECO:0000259" key="13">
    <source>
        <dbReference type="PROSITE" id="PS50868"/>
    </source>
</evidence>
<dbReference type="SMART" id="SM00508">
    <property type="entry name" value="PostSET"/>
    <property type="match status" value="1"/>
</dbReference>
<feature type="domain" description="Post-SET" evidence="13">
    <location>
        <begin position="1050"/>
        <end position="1066"/>
    </location>
</feature>
<evidence type="ECO:0000256" key="11">
    <source>
        <dbReference type="SAM" id="MobiDB-lite"/>
    </source>
</evidence>
<dbReference type="EC" id="2.1.1.354" evidence="2"/>
<feature type="compositionally biased region" description="Basic residues" evidence="11">
    <location>
        <begin position="1"/>
        <end position="10"/>
    </location>
</feature>
<feature type="compositionally biased region" description="Basic residues" evidence="11">
    <location>
        <begin position="315"/>
        <end position="333"/>
    </location>
</feature>
<dbReference type="InterPro" id="IPR001214">
    <property type="entry name" value="SET_dom"/>
</dbReference>
<protein>
    <recommendedName>
        <fullName evidence="2">[histone H3]-lysine(4) N-trimethyltransferase</fullName>
        <ecNumber evidence="2">2.1.1.354</ecNumber>
    </recommendedName>
</protein>
<sequence>MEYSVHHKNFAGRNYERNGQSRHHRNKDNWVLIKSTKNYINSKEGKVARQYKRRNGICSEEPELSRDYIKDPRRYNDYKTNNLQDGLWPVTFKKIDNKHIGLPPIRDVSIFNLNDNCSEDYLKKELQGSPPMTDLRIIYHPTTGRHMKMAVASFDSHGCAKYFVEKFNNKSILGESIKCFRDLCAFGLSQEYEKITGAPLPLLKNMEKLKSMEIISQWKTMWLEKTKNFSKIVSEKISLSKTDTSSSIKNQPSSLPSTNTTRKLSSSPNDVHNKSTKRRRTPDKEITPKTPIEDWDFNTRRRSHSNSNSDSDHKLYKKNRISRSYSRRLKRNRSPSYESDYGSHRKSRKFNKESSEYKLSKNTPKCNSSLKETEGKVSISNGSKIVETLNDSKNTHDTGLANRLKMLFPQRFQEQEANGSQAPSTSNVSSSVNNNENTRPKISFSLNMSNQELEQIKTNTSSNNGVKSDVESGSQREADEKRQLNKMIQSCIDKIPTTSKDYCQKFNVKFEEVVNAKINKLFVSHIHEIVDEVFDEIYKEHTKSLKKADDVNIEVCNTKVSIDFATEKIKTVKKVDWSLVLKIPKIQKIDKELTKKKKEKERKVTSYDKKREKSVAVKNILSPLSEDEDEIKSNIPIIVESVSPDDEDIYKEQEELFNIDLDPPSIASDKISSLESESVPIPSTSTTRSSTAFSSYYEDDGIGIMKIGQNYTETAYDDFGVEELMANIIDNDFEDFDDRRFNVLSKFNPNISKIKVQNALERSQEEKLRILSYFECGFADDEDRLFLKDVLEDEDIVDAVNTLKNSGIKMCFVQAPKSYSKPIEFAKPIKFNNQIFFYNDRNLGNILPTLSGSSKLSEHKRGVKKYRTLIRQTECSYKIEFSKDEESASLLKKSKKREEKSLLRQTVIGKERFTPVSKKNQLKYRNKMTQFKKSHIHGYGLFALEDINPNEMIIEYVGEKIRSTVCDAREKAYERRGMGSSYFFRIDEQCVIDATLKGGVARFINHCCVPNSYARIISVGKDPRIVIYSKRLIKKGEEITYDYKFPIEDEKIPCLCGHPGCRKFLN</sequence>
<dbReference type="InterPro" id="IPR044570">
    <property type="entry name" value="Set1-like"/>
</dbReference>
<dbReference type="GO" id="GO:0003723">
    <property type="term" value="F:RNA binding"/>
    <property type="evidence" value="ECO:0007669"/>
    <property type="project" value="InterPro"/>
</dbReference>
<feature type="region of interest" description="Disordered" evidence="11">
    <location>
        <begin position="456"/>
        <end position="479"/>
    </location>
</feature>
<name>A0AAF5D935_STRER</name>
<evidence type="ECO:0000256" key="7">
    <source>
        <dbReference type="ARBA" id="ARBA00023242"/>
    </source>
</evidence>
<dbReference type="SUPFAM" id="SSF54928">
    <property type="entry name" value="RNA-binding domain, RBD"/>
    <property type="match status" value="1"/>
</dbReference>
<feature type="compositionally biased region" description="Polar residues" evidence="11">
    <location>
        <begin position="360"/>
        <end position="370"/>
    </location>
</feature>
<dbReference type="InterPro" id="IPR000504">
    <property type="entry name" value="RRM_dom"/>
</dbReference>
<dbReference type="InterPro" id="IPR035979">
    <property type="entry name" value="RBD_domain_sf"/>
</dbReference>
<dbReference type="Pfam" id="PF00076">
    <property type="entry name" value="RRM_1"/>
    <property type="match status" value="1"/>
</dbReference>
<comment type="catalytic activity">
    <reaction evidence="10">
        <text>N(6),N(6)-dimethyl-L-lysyl(4)-[histone H3] + S-adenosyl-L-methionine = N(6),N(6),N(6)-trimethyl-L-lysyl(4)-[histone H3] + S-adenosyl-L-homocysteine + H(+)</text>
        <dbReference type="Rhea" id="RHEA:60272"/>
        <dbReference type="Rhea" id="RHEA-COMP:15537"/>
        <dbReference type="Rhea" id="RHEA-COMP:15540"/>
        <dbReference type="ChEBI" id="CHEBI:15378"/>
        <dbReference type="ChEBI" id="CHEBI:57856"/>
        <dbReference type="ChEBI" id="CHEBI:59789"/>
        <dbReference type="ChEBI" id="CHEBI:61961"/>
        <dbReference type="ChEBI" id="CHEBI:61976"/>
    </reaction>
</comment>
<dbReference type="Proteomes" id="UP000035681">
    <property type="component" value="Unplaced"/>
</dbReference>
<dbReference type="GO" id="GO:0140999">
    <property type="term" value="F:histone H3K4 trimethyltransferase activity"/>
    <property type="evidence" value="ECO:0007669"/>
    <property type="project" value="UniProtKB-EC"/>
</dbReference>
<feature type="compositionally biased region" description="Basic and acidic residues" evidence="11">
    <location>
        <begin position="468"/>
        <end position="479"/>
    </location>
</feature>
<feature type="compositionally biased region" description="Low complexity" evidence="11">
    <location>
        <begin position="424"/>
        <end position="437"/>
    </location>
</feature>
<dbReference type="Pfam" id="PF00856">
    <property type="entry name" value="SET"/>
    <property type="match status" value="1"/>
</dbReference>
<dbReference type="PANTHER" id="PTHR45814">
    <property type="entry name" value="HISTONE-LYSINE N-METHYLTRANSFERASE SETD1"/>
    <property type="match status" value="1"/>
</dbReference>
<evidence type="ECO:0000256" key="4">
    <source>
        <dbReference type="ARBA" id="ARBA00022679"/>
    </source>
</evidence>
<feature type="domain" description="SET" evidence="12">
    <location>
        <begin position="926"/>
        <end position="1044"/>
    </location>
</feature>
<keyword evidence="14" id="KW-1185">Reference proteome</keyword>
<keyword evidence="4" id="KW-0808">Transferase</keyword>
<keyword evidence="7" id="KW-0539">Nucleus</keyword>